<sequence>MQVTIFPKPMDLFDGHGVDKRGTDTLVFSFTWKMPMPQSCSGEKPGPL</sequence>
<name>A0A438GYH6_VITVI</name>
<organism evidence="1 2">
    <name type="scientific">Vitis vinifera</name>
    <name type="common">Grape</name>
    <dbReference type="NCBI Taxonomy" id="29760"/>
    <lineage>
        <taxon>Eukaryota</taxon>
        <taxon>Viridiplantae</taxon>
        <taxon>Streptophyta</taxon>
        <taxon>Embryophyta</taxon>
        <taxon>Tracheophyta</taxon>
        <taxon>Spermatophyta</taxon>
        <taxon>Magnoliopsida</taxon>
        <taxon>eudicotyledons</taxon>
        <taxon>Gunneridae</taxon>
        <taxon>Pentapetalae</taxon>
        <taxon>rosids</taxon>
        <taxon>Vitales</taxon>
        <taxon>Vitaceae</taxon>
        <taxon>Viteae</taxon>
        <taxon>Vitis</taxon>
    </lineage>
</organism>
<reference evidence="1 2" key="1">
    <citation type="journal article" date="2018" name="PLoS Genet.">
        <title>Population sequencing reveals clonal diversity and ancestral inbreeding in the grapevine cultivar Chardonnay.</title>
        <authorList>
            <person name="Roach M.J."/>
            <person name="Johnson D.L."/>
            <person name="Bohlmann J."/>
            <person name="van Vuuren H.J."/>
            <person name="Jones S.J."/>
            <person name="Pretorius I.S."/>
            <person name="Schmidt S.A."/>
            <person name="Borneman A.R."/>
        </authorList>
    </citation>
    <scope>NUCLEOTIDE SEQUENCE [LARGE SCALE GENOMIC DNA]</scope>
    <source>
        <strain evidence="2">cv. Chardonnay</strain>
        <tissue evidence="1">Leaf</tissue>
    </source>
</reference>
<proteinExistence type="predicted"/>
<accession>A0A438GYH6</accession>
<dbReference type="Proteomes" id="UP000288805">
    <property type="component" value="Unassembled WGS sequence"/>
</dbReference>
<gene>
    <name evidence="1" type="ORF">CK203_043670</name>
</gene>
<evidence type="ECO:0000313" key="1">
    <source>
        <dbReference type="EMBL" id="RVW77320.1"/>
    </source>
</evidence>
<dbReference type="AlphaFoldDB" id="A0A438GYH6"/>
<evidence type="ECO:0000313" key="2">
    <source>
        <dbReference type="Proteomes" id="UP000288805"/>
    </source>
</evidence>
<dbReference type="EMBL" id="QGNW01000314">
    <property type="protein sequence ID" value="RVW77320.1"/>
    <property type="molecule type" value="Genomic_DNA"/>
</dbReference>
<protein>
    <submittedName>
        <fullName evidence="1">Uncharacterized protein</fullName>
    </submittedName>
</protein>
<comment type="caution">
    <text evidence="1">The sequence shown here is derived from an EMBL/GenBank/DDBJ whole genome shotgun (WGS) entry which is preliminary data.</text>
</comment>